<protein>
    <submittedName>
        <fullName evidence="1">RNA polymerase sigma factor</fullName>
    </submittedName>
</protein>
<gene>
    <name evidence="1" type="primary">35</name>
    <name evidence="1" type="ORF">019DV002_35</name>
</gene>
<name>A0A5J6T587_9CAUD</name>
<evidence type="ECO:0000313" key="2">
    <source>
        <dbReference type="Proteomes" id="UP000325508"/>
    </source>
</evidence>
<dbReference type="Proteomes" id="UP000325508">
    <property type="component" value="Segment"/>
</dbReference>
<sequence>MTPEQRSYFLLGFTFATADRLAKELGVSEKEALELLIKVSHERLKKISKSD</sequence>
<accession>A0A5J6T587</accession>
<dbReference type="EMBL" id="MN176220">
    <property type="protein sequence ID" value="QFG05178.1"/>
    <property type="molecule type" value="Genomic_DNA"/>
</dbReference>
<organism evidence="1 2">
    <name type="scientific">Bacillus phage 019DV002</name>
    <dbReference type="NCBI Taxonomy" id="2601653"/>
    <lineage>
        <taxon>Viruses</taxon>
        <taxon>Duplodnaviria</taxon>
        <taxon>Heunggongvirae</taxon>
        <taxon>Uroviricota</taxon>
        <taxon>Caudoviricetes</taxon>
        <taxon>Ehrlichviridae</taxon>
        <taxon>Gettysburgvirus</taxon>
        <taxon>Gettysburgvirus gv019DV002</taxon>
    </lineage>
</organism>
<keyword evidence="2" id="KW-1185">Reference proteome</keyword>
<evidence type="ECO:0000313" key="1">
    <source>
        <dbReference type="EMBL" id="QFG05178.1"/>
    </source>
</evidence>
<reference evidence="1 2" key="1">
    <citation type="submission" date="2019-07" db="EMBL/GenBank/DDBJ databases">
        <authorList>
            <person name="Loney R.E."/>
            <person name="Krukonis G.P."/>
            <person name="Delesalle V.A."/>
        </authorList>
    </citation>
    <scope>NUCLEOTIDE SEQUENCE [LARGE SCALE GENOMIC DNA]</scope>
</reference>
<proteinExistence type="predicted"/>